<organism evidence="1 2">
    <name type="scientific">Artomyces pyxidatus</name>
    <dbReference type="NCBI Taxonomy" id="48021"/>
    <lineage>
        <taxon>Eukaryota</taxon>
        <taxon>Fungi</taxon>
        <taxon>Dikarya</taxon>
        <taxon>Basidiomycota</taxon>
        <taxon>Agaricomycotina</taxon>
        <taxon>Agaricomycetes</taxon>
        <taxon>Russulales</taxon>
        <taxon>Auriscalpiaceae</taxon>
        <taxon>Artomyces</taxon>
    </lineage>
</organism>
<keyword evidence="2" id="KW-1185">Reference proteome</keyword>
<evidence type="ECO:0000313" key="1">
    <source>
        <dbReference type="EMBL" id="KAI0063791.1"/>
    </source>
</evidence>
<reference evidence="1" key="1">
    <citation type="submission" date="2021-03" db="EMBL/GenBank/DDBJ databases">
        <authorList>
            <consortium name="DOE Joint Genome Institute"/>
            <person name="Ahrendt S."/>
            <person name="Looney B.P."/>
            <person name="Miyauchi S."/>
            <person name="Morin E."/>
            <person name="Drula E."/>
            <person name="Courty P.E."/>
            <person name="Chicoki N."/>
            <person name="Fauchery L."/>
            <person name="Kohler A."/>
            <person name="Kuo A."/>
            <person name="Labutti K."/>
            <person name="Pangilinan J."/>
            <person name="Lipzen A."/>
            <person name="Riley R."/>
            <person name="Andreopoulos W."/>
            <person name="He G."/>
            <person name="Johnson J."/>
            <person name="Barry K.W."/>
            <person name="Grigoriev I.V."/>
            <person name="Nagy L."/>
            <person name="Hibbett D."/>
            <person name="Henrissat B."/>
            <person name="Matheny P.B."/>
            <person name="Labbe J."/>
            <person name="Martin F."/>
        </authorList>
    </citation>
    <scope>NUCLEOTIDE SEQUENCE</scope>
    <source>
        <strain evidence="1">HHB10654</strain>
    </source>
</reference>
<gene>
    <name evidence="1" type="ORF">BV25DRAFT_1823835</name>
</gene>
<reference evidence="1" key="2">
    <citation type="journal article" date="2022" name="New Phytol.">
        <title>Evolutionary transition to the ectomycorrhizal habit in the genomes of a hyperdiverse lineage of mushroom-forming fungi.</title>
        <authorList>
            <person name="Looney B."/>
            <person name="Miyauchi S."/>
            <person name="Morin E."/>
            <person name="Drula E."/>
            <person name="Courty P.E."/>
            <person name="Kohler A."/>
            <person name="Kuo A."/>
            <person name="LaButti K."/>
            <person name="Pangilinan J."/>
            <person name="Lipzen A."/>
            <person name="Riley R."/>
            <person name="Andreopoulos W."/>
            <person name="He G."/>
            <person name="Johnson J."/>
            <person name="Nolan M."/>
            <person name="Tritt A."/>
            <person name="Barry K.W."/>
            <person name="Grigoriev I.V."/>
            <person name="Nagy L.G."/>
            <person name="Hibbett D."/>
            <person name="Henrissat B."/>
            <person name="Matheny P.B."/>
            <person name="Labbe J."/>
            <person name="Martin F.M."/>
        </authorList>
    </citation>
    <scope>NUCLEOTIDE SEQUENCE</scope>
    <source>
        <strain evidence="1">HHB10654</strain>
    </source>
</reference>
<sequence length="148" mass="16708">MPLVLCLRCASRSPSASPEPASHLPDNRVRVHVRKLNNCDAYARWFSSRGAVKLELPRECPERPTETDLYIHQWGDGDVQAWITKEGKWAVIVSGATHPSEAEPWSGRRFFVTADGKPAWLLDNSYKNKVRELERELTPLPGEGILAF</sequence>
<evidence type="ECO:0000313" key="2">
    <source>
        <dbReference type="Proteomes" id="UP000814140"/>
    </source>
</evidence>
<proteinExistence type="predicted"/>
<protein>
    <submittedName>
        <fullName evidence="1">Uncharacterized protein</fullName>
    </submittedName>
</protein>
<dbReference type="Proteomes" id="UP000814140">
    <property type="component" value="Unassembled WGS sequence"/>
</dbReference>
<dbReference type="EMBL" id="MU277201">
    <property type="protein sequence ID" value="KAI0063791.1"/>
    <property type="molecule type" value="Genomic_DNA"/>
</dbReference>
<name>A0ACB8T6Q3_9AGAM</name>
<accession>A0ACB8T6Q3</accession>
<comment type="caution">
    <text evidence="1">The sequence shown here is derived from an EMBL/GenBank/DDBJ whole genome shotgun (WGS) entry which is preliminary data.</text>
</comment>